<feature type="transmembrane region" description="Helical" evidence="8">
    <location>
        <begin position="186"/>
        <end position="204"/>
    </location>
</feature>
<evidence type="ECO:0000256" key="8">
    <source>
        <dbReference type="SAM" id="Phobius"/>
    </source>
</evidence>
<dbReference type="Proteomes" id="UP000075806">
    <property type="component" value="Unassembled WGS sequence"/>
</dbReference>
<dbReference type="InterPro" id="IPR004761">
    <property type="entry name" value="Spore_GerAB"/>
</dbReference>
<name>A0A162F504_9BACI</name>
<evidence type="ECO:0000256" key="7">
    <source>
        <dbReference type="ARBA" id="ARBA00023136"/>
    </source>
</evidence>
<evidence type="ECO:0000256" key="4">
    <source>
        <dbReference type="ARBA" id="ARBA00022544"/>
    </source>
</evidence>
<evidence type="ECO:0000256" key="5">
    <source>
        <dbReference type="ARBA" id="ARBA00022692"/>
    </source>
</evidence>
<feature type="transmembrane region" description="Helical" evidence="8">
    <location>
        <begin position="41"/>
        <end position="61"/>
    </location>
</feature>
<comment type="subcellular location">
    <subcellularLocation>
        <location evidence="1">Membrane</location>
        <topology evidence="1">Multi-pass membrane protein</topology>
    </subcellularLocation>
</comment>
<evidence type="ECO:0000256" key="6">
    <source>
        <dbReference type="ARBA" id="ARBA00022989"/>
    </source>
</evidence>
<dbReference type="RefSeq" id="WP_061947070.1">
    <property type="nucleotide sequence ID" value="NZ_LTAO01000001.1"/>
</dbReference>
<evidence type="ECO:0000313" key="10">
    <source>
        <dbReference type="Proteomes" id="UP000075806"/>
    </source>
</evidence>
<feature type="transmembrane region" description="Helical" evidence="8">
    <location>
        <begin position="111"/>
        <end position="134"/>
    </location>
</feature>
<proteinExistence type="inferred from homology"/>
<comment type="caution">
    <text evidence="9">The sequence shown here is derived from an EMBL/GenBank/DDBJ whole genome shotgun (WGS) entry which is preliminary data.</text>
</comment>
<dbReference type="Pfam" id="PF03845">
    <property type="entry name" value="Spore_permease"/>
    <property type="match status" value="1"/>
</dbReference>
<feature type="transmembrane region" description="Helical" evidence="8">
    <location>
        <begin position="81"/>
        <end position="99"/>
    </location>
</feature>
<dbReference type="GO" id="GO:0009847">
    <property type="term" value="P:spore germination"/>
    <property type="evidence" value="ECO:0007669"/>
    <property type="project" value="InterPro"/>
</dbReference>
<keyword evidence="6 8" id="KW-1133">Transmembrane helix</keyword>
<feature type="transmembrane region" description="Helical" evidence="8">
    <location>
        <begin position="270"/>
        <end position="291"/>
    </location>
</feature>
<keyword evidence="5 8" id="KW-0812">Transmembrane</keyword>
<evidence type="ECO:0000256" key="2">
    <source>
        <dbReference type="ARBA" id="ARBA00007998"/>
    </source>
</evidence>
<feature type="transmembrane region" description="Helical" evidence="8">
    <location>
        <begin position="141"/>
        <end position="166"/>
    </location>
</feature>
<dbReference type="PANTHER" id="PTHR34975">
    <property type="entry name" value="SPORE GERMINATION PROTEIN A2"/>
    <property type="match status" value="1"/>
</dbReference>
<evidence type="ECO:0000256" key="3">
    <source>
        <dbReference type="ARBA" id="ARBA00022448"/>
    </source>
</evidence>
<feature type="transmembrane region" description="Helical" evidence="8">
    <location>
        <begin position="337"/>
        <end position="357"/>
    </location>
</feature>
<feature type="transmembrane region" description="Helical" evidence="8">
    <location>
        <begin position="12"/>
        <end position="35"/>
    </location>
</feature>
<dbReference type="AlphaFoldDB" id="A0A162F504"/>
<feature type="transmembrane region" description="Helical" evidence="8">
    <location>
        <begin position="216"/>
        <end position="240"/>
    </location>
</feature>
<evidence type="ECO:0000256" key="1">
    <source>
        <dbReference type="ARBA" id="ARBA00004141"/>
    </source>
</evidence>
<accession>A0A162F504</accession>
<keyword evidence="7 8" id="KW-0472">Membrane</keyword>
<dbReference type="NCBIfam" id="TIGR00912">
    <property type="entry name" value="2A0309"/>
    <property type="match status" value="1"/>
</dbReference>
<organism evidence="9 10">
    <name type="scientific">Alkalihalobacillus trypoxylicola</name>
    <dbReference type="NCBI Taxonomy" id="519424"/>
    <lineage>
        <taxon>Bacteria</taxon>
        <taxon>Bacillati</taxon>
        <taxon>Bacillota</taxon>
        <taxon>Bacilli</taxon>
        <taxon>Bacillales</taxon>
        <taxon>Bacillaceae</taxon>
        <taxon>Alkalihalobacillus</taxon>
    </lineage>
</organism>
<dbReference type="GO" id="GO:0016020">
    <property type="term" value="C:membrane"/>
    <property type="evidence" value="ECO:0007669"/>
    <property type="project" value="UniProtKB-SubCell"/>
</dbReference>
<keyword evidence="10" id="KW-1185">Reference proteome</keyword>
<dbReference type="PANTHER" id="PTHR34975:SF2">
    <property type="entry name" value="SPORE GERMINATION PROTEIN A2"/>
    <property type="match status" value="1"/>
</dbReference>
<dbReference type="EMBL" id="LTAO01000001">
    <property type="protein sequence ID" value="KYG34810.1"/>
    <property type="molecule type" value="Genomic_DNA"/>
</dbReference>
<evidence type="ECO:0000313" key="9">
    <source>
        <dbReference type="EMBL" id="KYG34810.1"/>
    </source>
</evidence>
<dbReference type="STRING" id="519424.AZF04_00295"/>
<sequence length="372" mass="42971">MIAVDKISISQTFLILLLSIGLVNHVTIIPLLLQFSNKDSWIAVLLALPFCILWAWLLALLMKKTNSLHFLSWLEQRTGKYVSYPLAIIFITIFFVNGFTTLKEVIEWTKLTYLVNTPKIVTTLTLIIIIFYLLNKGIRTIAIVSGILLPFVILFGFFVTMANLQFKDYGLLQPFFTTSYSDISKTLLYILSTTFETFSILLIQHRLTKRMKTQHFSLLNFFLIGLTLGPLMASIALFGLHSIDMRYPAYEQWLLVRIGDYISNVDFLSIYQWLSGAFIRTTFSVYLIIELTQYLFQTKKKLVILKGTVLISFLLMIVTPVLSFINIIDFYKVYFKVLFYIYVAVMIISFFIILTVSKKEGRMIENKISKQG</sequence>
<protein>
    <submittedName>
        <fullName evidence="9">Uncharacterized protein</fullName>
    </submittedName>
</protein>
<dbReference type="OrthoDB" id="2381188at2"/>
<gene>
    <name evidence="9" type="ORF">AZF04_00295</name>
</gene>
<reference evidence="9" key="1">
    <citation type="submission" date="2016-02" db="EMBL/GenBank/DDBJ databases">
        <title>Genome sequence of Bacillus trypoxylicola KCTC 13244(T).</title>
        <authorList>
            <person name="Jeong H."/>
            <person name="Park S.-H."/>
            <person name="Choi S.-K."/>
        </authorList>
    </citation>
    <scope>NUCLEOTIDE SEQUENCE [LARGE SCALE GENOMIC DNA]</scope>
    <source>
        <strain evidence="9">KCTC 13244</strain>
    </source>
</reference>
<keyword evidence="3" id="KW-0813">Transport</keyword>
<comment type="similarity">
    <text evidence="2">Belongs to the amino acid-polyamine-organocation (APC) superfamily. Spore germination protein (SGP) (TC 2.A.3.9) family.</text>
</comment>
<feature type="transmembrane region" description="Helical" evidence="8">
    <location>
        <begin position="303"/>
        <end position="325"/>
    </location>
</feature>
<keyword evidence="4" id="KW-0309">Germination</keyword>